<dbReference type="Pfam" id="PF04983">
    <property type="entry name" value="RNA_pol_Rpb1_3"/>
    <property type="match status" value="1"/>
</dbReference>
<dbReference type="Proteomes" id="UP000177346">
    <property type="component" value="Unassembled WGS sequence"/>
</dbReference>
<dbReference type="Pfam" id="PF04998">
    <property type="entry name" value="RNA_pol_Rpb1_5"/>
    <property type="match status" value="2"/>
</dbReference>
<dbReference type="InterPro" id="IPR007081">
    <property type="entry name" value="RNA_pol_Rpb1_5"/>
</dbReference>
<evidence type="ECO:0000256" key="3">
    <source>
        <dbReference type="ARBA" id="ARBA00022695"/>
    </source>
</evidence>
<comment type="cofactor">
    <cofactor evidence="7">
        <name>Zn(2+)</name>
        <dbReference type="ChEBI" id="CHEBI:29105"/>
    </cofactor>
    <text evidence="7">Binds 2 Zn(2+) ions per subunit.</text>
</comment>
<feature type="binding site" evidence="7">
    <location>
        <position position="499"/>
    </location>
    <ligand>
        <name>Mg(2+)</name>
        <dbReference type="ChEBI" id="CHEBI:18420"/>
    </ligand>
</feature>
<dbReference type="HAMAP" id="MF_01322">
    <property type="entry name" value="RNApol_bact_RpoC"/>
    <property type="match status" value="1"/>
</dbReference>
<keyword evidence="5 7" id="KW-0804">Transcription</keyword>
<accession>A0A1F5XIE2</accession>
<dbReference type="Gene3D" id="2.40.50.100">
    <property type="match status" value="1"/>
</dbReference>
<dbReference type="Pfam" id="PF04997">
    <property type="entry name" value="RNA_pol_Rpb1_1"/>
    <property type="match status" value="1"/>
</dbReference>
<proteinExistence type="inferred from homology"/>
<keyword evidence="2 7" id="KW-0808">Transferase</keyword>
<dbReference type="Gene3D" id="1.10.274.100">
    <property type="entry name" value="RNA polymerase Rpb1, domain 3"/>
    <property type="match status" value="2"/>
</dbReference>
<dbReference type="GO" id="GO:0000428">
    <property type="term" value="C:DNA-directed RNA polymerase complex"/>
    <property type="evidence" value="ECO:0007669"/>
    <property type="project" value="UniProtKB-KW"/>
</dbReference>
<reference evidence="10 11" key="1">
    <citation type="journal article" date="2016" name="Nat. Commun.">
        <title>Thousands of microbial genomes shed light on interconnected biogeochemical processes in an aquifer system.</title>
        <authorList>
            <person name="Anantharaman K."/>
            <person name="Brown C.T."/>
            <person name="Hug L.A."/>
            <person name="Sharon I."/>
            <person name="Castelle C.J."/>
            <person name="Probst A.J."/>
            <person name="Thomas B.C."/>
            <person name="Singh A."/>
            <person name="Wilkins M.J."/>
            <person name="Karaoz U."/>
            <person name="Brodie E.L."/>
            <person name="Williams K.H."/>
            <person name="Hubbard S.S."/>
            <person name="Banfield J.F."/>
        </authorList>
    </citation>
    <scope>NUCLEOTIDE SEQUENCE [LARGE SCALE GENOMIC DNA]</scope>
</reference>
<evidence type="ECO:0000256" key="7">
    <source>
        <dbReference type="HAMAP-Rule" id="MF_01322"/>
    </source>
</evidence>
<evidence type="ECO:0000259" key="9">
    <source>
        <dbReference type="SMART" id="SM00663"/>
    </source>
</evidence>
<dbReference type="InterPro" id="IPR038120">
    <property type="entry name" value="Rpb1_funnel_sf"/>
</dbReference>
<dbReference type="Pfam" id="PF00623">
    <property type="entry name" value="RNA_pol_Rpb1_2"/>
    <property type="match status" value="2"/>
</dbReference>
<comment type="caution">
    <text evidence="10">The sequence shown here is derived from an EMBL/GenBank/DDBJ whole genome shotgun (WGS) entry which is preliminary data.</text>
</comment>
<dbReference type="EMBL" id="MFIF01000006">
    <property type="protein sequence ID" value="OGF87251.1"/>
    <property type="molecule type" value="Genomic_DNA"/>
</dbReference>
<dbReference type="GO" id="GO:0003677">
    <property type="term" value="F:DNA binding"/>
    <property type="evidence" value="ECO:0007669"/>
    <property type="project" value="UniProtKB-UniRule"/>
</dbReference>
<name>A0A1F5XIE2_9BACT</name>
<protein>
    <recommendedName>
        <fullName evidence="7">DNA-directed RNA polymerase subunit beta'</fullName>
        <shortName evidence="7">RNAP subunit beta'</shortName>
        <ecNumber evidence="7">2.7.7.6</ecNumber>
    </recommendedName>
    <alternativeName>
        <fullName evidence="7">RNA polymerase subunit beta'</fullName>
    </alternativeName>
    <alternativeName>
        <fullName evidence="7">Transcriptase subunit beta'</fullName>
    </alternativeName>
</protein>
<feature type="domain" description="RNA polymerase N-terminal" evidence="9">
    <location>
        <begin position="266"/>
        <end position="549"/>
    </location>
</feature>
<evidence type="ECO:0000256" key="1">
    <source>
        <dbReference type="ARBA" id="ARBA00022478"/>
    </source>
</evidence>
<organism evidence="10 11">
    <name type="scientific">Candidatus Giovannonibacteria bacterium RIFCSPLOWO2_01_FULL_46_32</name>
    <dbReference type="NCBI Taxonomy" id="1798353"/>
    <lineage>
        <taxon>Bacteria</taxon>
        <taxon>Candidatus Giovannoniibacteriota</taxon>
    </lineage>
</organism>
<keyword evidence="7" id="KW-0460">Magnesium</keyword>
<comment type="similarity">
    <text evidence="7 8">Belongs to the RNA polymerase beta' chain family.</text>
</comment>
<feature type="binding site" evidence="7">
    <location>
        <position position="497"/>
    </location>
    <ligand>
        <name>Mg(2+)</name>
        <dbReference type="ChEBI" id="CHEBI:18420"/>
    </ligand>
</feature>
<dbReference type="PANTHER" id="PTHR19376">
    <property type="entry name" value="DNA-DIRECTED RNA POLYMERASE"/>
    <property type="match status" value="1"/>
</dbReference>
<dbReference type="CDD" id="cd02655">
    <property type="entry name" value="RNAP_beta'_C"/>
    <property type="match status" value="1"/>
</dbReference>
<dbReference type="PANTHER" id="PTHR19376:SF54">
    <property type="entry name" value="DNA-DIRECTED RNA POLYMERASE SUBUNIT BETA"/>
    <property type="match status" value="1"/>
</dbReference>
<comment type="cofactor">
    <cofactor evidence="7">
        <name>Mg(2+)</name>
        <dbReference type="ChEBI" id="CHEBI:18420"/>
    </cofactor>
    <text evidence="7">Binds 1 Mg(2+) ion per subunit.</text>
</comment>
<dbReference type="GO" id="GO:0008270">
    <property type="term" value="F:zinc ion binding"/>
    <property type="evidence" value="ECO:0007669"/>
    <property type="project" value="UniProtKB-UniRule"/>
</dbReference>
<dbReference type="SUPFAM" id="SSF64484">
    <property type="entry name" value="beta and beta-prime subunits of DNA dependent RNA-polymerase"/>
    <property type="match status" value="1"/>
</dbReference>
<sequence length="1213" mass="134735">MESQKIADFKSLVIRLAPREKVLAWSRGEITKPETINYRTQRPEKDGLFDERIFGPEKDYECYCGKYKRVRYKGIICDKCGVEVTRSIVRRERMGHIELASPVSHIWFLRGVPSRIGLVLDMSVPDLEKVIYFGGYIITKVDERSRKEVLAAVEKEFKSKLKSAAPAEAEALKSVYDTTLGEIKGLCEKAVISEVEYHRFSLKYAHIFEAGIGSEALRKLASEINLNQLVSRLSAESESASPLQKKKILRRLRLMQSMLRSGVRPEWMFLTVIPVIPPALRPMVQLEGGRHATSDINDLYRRVINRNNRLKKLLEIKAPEVIVRNEKRMLQESVDALIDNSIKRTQGPAATSQAQKRPLRSLADMLKGKQGRFRQNLLGKRVDYSGRSVIVVGPELKLHQCGLPKHMALELFRPFVIHDLINRGLAHTIKGAGRLIDDLKAEIWESLENVIKDKYVLLNRAPTLHRLGIQAFQPILIEGSAIQLHPLVCEAFNADFDGDQMAVHVPLTDEAQKEARDIIASVRNLLKPGNGEPVATPRQDIVMGIAYLTRIRPGAKGEGKYFASPNEAILAHDFEWVDIHAKIFVKITKTPKYQSAGKEILETSVGRLLFNSVLPRDFAFLNQEMKKKDLDRLVSNLIQRYGIDETPGILDRIKSLGFKHSTESGISWGMDDIQVPQEKQAFIKRAKEEARVIEKQYDQGLLTDRERYEKIIEVWTNVKTEVDKLAQGAMDPFGPVQYMVSSGARGNWAQINQLASMKGLVVNPSGRTIELPILASFKEGLAVLEYFISTHASRKGTADTALKTAAAGYLTRRLVDVVQDIIISEPDCKDEVGFEVRRVDYERLGKGFATRVFGRVLAADIADPESKKPLFKRGHLLTMADAEKIGSLEIPSVLLRSPISCRAVRGICQLCYGYDLGSNAPVKLGEAVGIVAAQAIGEPGTQLTMRTFHVGGIAGAADITMGLPRVEEIFELRMPRSLAIISNVSGTALSVADAGDTNGGGRDKIVKILGDAGGEFEFIVPFGKTILVSPGEKVEQGSRITEGSVDIKELLSVAGAKAAQNYILSEIQQLYTFQGASINDKHIEAIVRQMFSRVRVKEPGSTKLAVGEIIEKSKLREENMKARKESGAGALPAKAVQLMMGITNVALTTESFLSAASFMQTMRVLTNASIEGKEDKLRGLKENVIIGRLIPAGTGYRKEYLKKLEAAAKEEEE</sequence>
<keyword evidence="7" id="KW-0862">Zinc</keyword>
<comment type="function">
    <text evidence="7 8">DNA-dependent RNA polymerase catalyzes the transcription of DNA into RNA using the four ribonucleoside triphosphates as substrates.</text>
</comment>
<keyword evidence="1 7" id="KW-0240">DNA-directed RNA polymerase</keyword>
<dbReference type="Gene3D" id="1.10.1790.20">
    <property type="match status" value="1"/>
</dbReference>
<dbReference type="Gene3D" id="1.10.132.30">
    <property type="match status" value="1"/>
</dbReference>
<gene>
    <name evidence="7" type="primary">rpoC</name>
    <name evidence="10" type="ORF">A3B19_03410</name>
</gene>
<evidence type="ECO:0000256" key="5">
    <source>
        <dbReference type="ARBA" id="ARBA00023163"/>
    </source>
</evidence>
<dbReference type="CDD" id="cd01609">
    <property type="entry name" value="RNAP_beta'_N"/>
    <property type="match status" value="1"/>
</dbReference>
<dbReference type="InterPro" id="IPR045867">
    <property type="entry name" value="DNA-dir_RpoC_beta_prime"/>
</dbReference>
<feature type="binding site" evidence="7">
    <location>
        <position position="901"/>
    </location>
    <ligand>
        <name>Zn(2+)</name>
        <dbReference type="ChEBI" id="CHEBI:29105"/>
        <label>2</label>
    </ligand>
</feature>
<evidence type="ECO:0000313" key="11">
    <source>
        <dbReference type="Proteomes" id="UP000177346"/>
    </source>
</evidence>
<dbReference type="Gene3D" id="1.10.40.90">
    <property type="match status" value="1"/>
</dbReference>
<dbReference type="InterPro" id="IPR007066">
    <property type="entry name" value="RNA_pol_Rpb1_3"/>
</dbReference>
<feature type="binding site" evidence="7">
    <location>
        <position position="77"/>
    </location>
    <ligand>
        <name>Zn(2+)</name>
        <dbReference type="ChEBI" id="CHEBI:29105"/>
        <label>1</label>
    </ligand>
</feature>
<evidence type="ECO:0000313" key="10">
    <source>
        <dbReference type="EMBL" id="OGF87251.1"/>
    </source>
</evidence>
<dbReference type="InterPro" id="IPR012754">
    <property type="entry name" value="DNA-dir_RpoC_beta_prime_bact"/>
</dbReference>
<dbReference type="InterPro" id="IPR007083">
    <property type="entry name" value="RNA_pol_Rpb1_4"/>
</dbReference>
<dbReference type="NCBIfam" id="TIGR02386">
    <property type="entry name" value="rpoC_TIGR"/>
    <property type="match status" value="1"/>
</dbReference>
<dbReference type="AlphaFoldDB" id="A0A1F5XIE2"/>
<feature type="binding site" evidence="7">
    <location>
        <position position="828"/>
    </location>
    <ligand>
        <name>Zn(2+)</name>
        <dbReference type="ChEBI" id="CHEBI:29105"/>
        <label>2</label>
    </ligand>
</feature>
<feature type="binding site" evidence="7">
    <location>
        <position position="62"/>
    </location>
    <ligand>
        <name>Zn(2+)</name>
        <dbReference type="ChEBI" id="CHEBI:29105"/>
        <label>1</label>
    </ligand>
</feature>
<feature type="binding site" evidence="7">
    <location>
        <position position="495"/>
    </location>
    <ligand>
        <name>Mg(2+)</name>
        <dbReference type="ChEBI" id="CHEBI:18420"/>
    </ligand>
</feature>
<dbReference type="InterPro" id="IPR006592">
    <property type="entry name" value="RNA_pol_N"/>
</dbReference>
<dbReference type="InterPro" id="IPR044893">
    <property type="entry name" value="RNA_pol_Rpb1_clamp_domain"/>
</dbReference>
<dbReference type="SMART" id="SM00663">
    <property type="entry name" value="RPOLA_N"/>
    <property type="match status" value="1"/>
</dbReference>
<dbReference type="Gene3D" id="1.10.150.390">
    <property type="match status" value="1"/>
</dbReference>
<dbReference type="InterPro" id="IPR000722">
    <property type="entry name" value="RNA_pol_asu"/>
</dbReference>
<dbReference type="InterPro" id="IPR042102">
    <property type="entry name" value="RNA_pol_Rpb1_3_sf"/>
</dbReference>
<feature type="binding site" evidence="7">
    <location>
        <position position="64"/>
    </location>
    <ligand>
        <name>Zn(2+)</name>
        <dbReference type="ChEBI" id="CHEBI:29105"/>
        <label>1</label>
    </ligand>
</feature>
<keyword evidence="4 7" id="KW-0479">Metal-binding</keyword>
<comment type="catalytic activity">
    <reaction evidence="6 7 8">
        <text>RNA(n) + a ribonucleoside 5'-triphosphate = RNA(n+1) + diphosphate</text>
        <dbReference type="Rhea" id="RHEA:21248"/>
        <dbReference type="Rhea" id="RHEA-COMP:14527"/>
        <dbReference type="Rhea" id="RHEA-COMP:17342"/>
        <dbReference type="ChEBI" id="CHEBI:33019"/>
        <dbReference type="ChEBI" id="CHEBI:61557"/>
        <dbReference type="ChEBI" id="CHEBI:140395"/>
        <dbReference type="EC" id="2.7.7.6"/>
    </reaction>
</comment>
<keyword evidence="3 7" id="KW-0548">Nucleotidyltransferase</keyword>
<dbReference type="GO" id="GO:0000287">
    <property type="term" value="F:magnesium ion binding"/>
    <property type="evidence" value="ECO:0007669"/>
    <property type="project" value="UniProtKB-UniRule"/>
</dbReference>
<feature type="binding site" evidence="7">
    <location>
        <position position="80"/>
    </location>
    <ligand>
        <name>Zn(2+)</name>
        <dbReference type="ChEBI" id="CHEBI:29105"/>
        <label>1</label>
    </ligand>
</feature>
<dbReference type="Pfam" id="PF05000">
    <property type="entry name" value="RNA_pol_Rpb1_4"/>
    <property type="match status" value="1"/>
</dbReference>
<dbReference type="EC" id="2.7.7.6" evidence="7"/>
<dbReference type="Gene3D" id="4.10.860.120">
    <property type="entry name" value="RNA polymerase II, clamp domain"/>
    <property type="match status" value="1"/>
</dbReference>
<evidence type="ECO:0000256" key="6">
    <source>
        <dbReference type="ARBA" id="ARBA00048552"/>
    </source>
</evidence>
<dbReference type="GO" id="GO:0003899">
    <property type="term" value="F:DNA-directed RNA polymerase activity"/>
    <property type="evidence" value="ECO:0007669"/>
    <property type="project" value="UniProtKB-UniRule"/>
</dbReference>
<evidence type="ECO:0000256" key="2">
    <source>
        <dbReference type="ARBA" id="ARBA00022679"/>
    </source>
</evidence>
<evidence type="ECO:0000256" key="8">
    <source>
        <dbReference type="RuleBase" id="RU004279"/>
    </source>
</evidence>
<evidence type="ECO:0000256" key="4">
    <source>
        <dbReference type="ARBA" id="ARBA00022723"/>
    </source>
</evidence>
<feature type="binding site" evidence="7">
    <location>
        <position position="908"/>
    </location>
    <ligand>
        <name>Zn(2+)</name>
        <dbReference type="ChEBI" id="CHEBI:29105"/>
        <label>2</label>
    </ligand>
</feature>
<dbReference type="InterPro" id="IPR007080">
    <property type="entry name" value="RNA_pol_Rpb1_1"/>
</dbReference>
<feature type="binding site" evidence="7">
    <location>
        <position position="911"/>
    </location>
    <ligand>
        <name>Zn(2+)</name>
        <dbReference type="ChEBI" id="CHEBI:29105"/>
        <label>2</label>
    </ligand>
</feature>
<comment type="subunit">
    <text evidence="7">The RNAP catalytic core consists of 2 alpha, 1 beta, 1 beta' and 1 omega subunit. When a sigma factor is associated with the core the holoenzyme is formed, which can initiate transcription.</text>
</comment>
<dbReference type="Gene3D" id="2.40.40.20">
    <property type="match status" value="1"/>
</dbReference>
<dbReference type="GO" id="GO:0006351">
    <property type="term" value="P:DNA-templated transcription"/>
    <property type="evidence" value="ECO:0007669"/>
    <property type="project" value="UniProtKB-UniRule"/>
</dbReference>